<accession>A0A5C4N5Y0</accession>
<name>A0A5C4N5Y0_9RHOB</name>
<dbReference type="Gene3D" id="3.90.550.10">
    <property type="entry name" value="Spore Coat Polysaccharide Biosynthesis Protein SpsA, Chain A"/>
    <property type="match status" value="1"/>
</dbReference>
<evidence type="ECO:0000259" key="1">
    <source>
        <dbReference type="Pfam" id="PF00535"/>
    </source>
</evidence>
<keyword evidence="2" id="KW-0808">Transferase</keyword>
<dbReference type="EMBL" id="VDFV01000077">
    <property type="protein sequence ID" value="TNC60666.1"/>
    <property type="molecule type" value="Genomic_DNA"/>
</dbReference>
<dbReference type="PANTHER" id="PTHR43685:SF2">
    <property type="entry name" value="GLYCOSYLTRANSFERASE 2-LIKE DOMAIN-CONTAINING PROTEIN"/>
    <property type="match status" value="1"/>
</dbReference>
<comment type="caution">
    <text evidence="2">The sequence shown here is derived from an EMBL/GenBank/DDBJ whole genome shotgun (WGS) entry which is preliminary data.</text>
</comment>
<sequence>MLISIVTAVFNRADTVADAIEGLRTQSWSHWEHVIQDGGSTDGTLEVMHGLADHRTRLESGKDGGIYDALNRAFARTTGDIVGLLHSDDLFAAPDILESVAAAFADPEVDAVYGDLLYVAKDDPARVIRTWNSQPFRPALLRRGWMPPHPTLFLRRRVIEIHGSFDTSYRIAADYDAVLRYFRQPGFRAVHVPKIFVRMRVGGESNRSVERILKKSREDYRALRTNGVGGVGTLVMKNASKVGQFF</sequence>
<dbReference type="CDD" id="cd06433">
    <property type="entry name" value="GT_2_WfgS_like"/>
    <property type="match status" value="1"/>
</dbReference>
<dbReference type="RefSeq" id="WP_139083813.1">
    <property type="nucleotide sequence ID" value="NZ_VDFV01000077.1"/>
</dbReference>
<dbReference type="GO" id="GO:0016740">
    <property type="term" value="F:transferase activity"/>
    <property type="evidence" value="ECO:0007669"/>
    <property type="project" value="UniProtKB-KW"/>
</dbReference>
<dbReference type="OrthoDB" id="5291101at2"/>
<organism evidence="2 3">
    <name type="scientific">Rubellimicrobium roseum</name>
    <dbReference type="NCBI Taxonomy" id="687525"/>
    <lineage>
        <taxon>Bacteria</taxon>
        <taxon>Pseudomonadati</taxon>
        <taxon>Pseudomonadota</taxon>
        <taxon>Alphaproteobacteria</taxon>
        <taxon>Rhodobacterales</taxon>
        <taxon>Roseobacteraceae</taxon>
        <taxon>Rubellimicrobium</taxon>
    </lineage>
</organism>
<dbReference type="Proteomes" id="UP000305709">
    <property type="component" value="Unassembled WGS sequence"/>
</dbReference>
<dbReference type="Pfam" id="PF00535">
    <property type="entry name" value="Glycos_transf_2"/>
    <property type="match status" value="1"/>
</dbReference>
<feature type="domain" description="Glycosyltransferase 2-like" evidence="1">
    <location>
        <begin position="4"/>
        <end position="136"/>
    </location>
</feature>
<gene>
    <name evidence="2" type="ORF">FHG71_21845</name>
</gene>
<dbReference type="InterPro" id="IPR029044">
    <property type="entry name" value="Nucleotide-diphossugar_trans"/>
</dbReference>
<evidence type="ECO:0000313" key="3">
    <source>
        <dbReference type="Proteomes" id="UP000305709"/>
    </source>
</evidence>
<dbReference type="SUPFAM" id="SSF53448">
    <property type="entry name" value="Nucleotide-diphospho-sugar transferases"/>
    <property type="match status" value="1"/>
</dbReference>
<proteinExistence type="predicted"/>
<dbReference type="PANTHER" id="PTHR43685">
    <property type="entry name" value="GLYCOSYLTRANSFERASE"/>
    <property type="match status" value="1"/>
</dbReference>
<dbReference type="InterPro" id="IPR050834">
    <property type="entry name" value="Glycosyltransf_2"/>
</dbReference>
<dbReference type="AlphaFoldDB" id="A0A5C4N5Y0"/>
<dbReference type="InterPro" id="IPR001173">
    <property type="entry name" value="Glyco_trans_2-like"/>
</dbReference>
<evidence type="ECO:0000313" key="2">
    <source>
        <dbReference type="EMBL" id="TNC60666.1"/>
    </source>
</evidence>
<reference evidence="2 3" key="1">
    <citation type="submission" date="2019-06" db="EMBL/GenBank/DDBJ databases">
        <authorList>
            <person name="Jiang L."/>
        </authorList>
    </citation>
    <scope>NUCLEOTIDE SEQUENCE [LARGE SCALE GENOMIC DNA]</scope>
    <source>
        <strain evidence="2 3">YIM 48858</strain>
    </source>
</reference>
<keyword evidence="3" id="KW-1185">Reference proteome</keyword>
<protein>
    <submittedName>
        <fullName evidence="2">Glycosyltransferase</fullName>
    </submittedName>
</protein>